<accession>A0A916Y826</accession>
<dbReference type="AlphaFoldDB" id="A0A916Y826"/>
<dbReference type="InterPro" id="IPR012334">
    <property type="entry name" value="Pectin_lyas_fold"/>
</dbReference>
<dbReference type="InterPro" id="IPR011459">
    <property type="entry name" value="DUF1565"/>
</dbReference>
<proteinExistence type="predicted"/>
<dbReference type="RefSeq" id="WP_156521766.1">
    <property type="nucleotide sequence ID" value="NZ_BMIO01000001.1"/>
</dbReference>
<protein>
    <recommendedName>
        <fullName evidence="1">DUF1565 domain-containing protein</fullName>
    </recommendedName>
</protein>
<sequence>MHHSGSIGGVSRSALAALGVPMGLASVPVSAPQGWRDHWQVAAWQPQVSLTHHGAGVTATLDRAPAEIFDLFSTARSVPANTYHVSPNGNDANAGTDAAPFRSIWKAVSAANASGQPAKIVVKAGDYGKPYNPSQFLNLRPTVDIAFVATGGRVVVGTWDDFGSPAKDGTYTNCYSYSLGNVDRVIDRARLDADGFHPDLLHVSDAATCNRIGGSWTLEAGKIYIHRADGKAVTDANTRVLRAAGGTWRFDAPVSIYVGAEDSISGFDTMGGSGGAGLHYQPGTKPAAMKAVVVERSTFAYCGGTTYQSNGTLIANLHGLALFSDCDASNNVKDGFSAGNDGNFGAQCHMVTVNSRAILCGRGSAQSCNSLTAHDDAVIADFAGEFGRTNGGSVRTIGNSRCWLSGTNIADDRGDRVSGGMTPPAAIMAGDNAQIWADRAVVSMPPATAAVFADTQAAVRLRAMPPMRSNPQGNGTVEEW</sequence>
<dbReference type="Gene3D" id="2.160.20.10">
    <property type="entry name" value="Single-stranded right-handed beta-helix, Pectin lyase-like"/>
    <property type="match status" value="1"/>
</dbReference>
<dbReference type="InterPro" id="IPR011050">
    <property type="entry name" value="Pectin_lyase_fold/virulence"/>
</dbReference>
<comment type="caution">
    <text evidence="2">The sequence shown here is derived from an EMBL/GenBank/DDBJ whole genome shotgun (WGS) entry which is preliminary data.</text>
</comment>
<evidence type="ECO:0000313" key="3">
    <source>
        <dbReference type="Proteomes" id="UP000598997"/>
    </source>
</evidence>
<dbReference type="SUPFAM" id="SSF51126">
    <property type="entry name" value="Pectin lyase-like"/>
    <property type="match status" value="1"/>
</dbReference>
<reference evidence="2 3" key="1">
    <citation type="journal article" date="2014" name="Int. J. Syst. Evol. Microbiol.">
        <title>Complete genome sequence of Corynebacterium casei LMG S-19264T (=DSM 44701T), isolated from a smear-ripened cheese.</title>
        <authorList>
            <consortium name="US DOE Joint Genome Institute (JGI-PGF)"/>
            <person name="Walter F."/>
            <person name="Albersmeier A."/>
            <person name="Kalinowski J."/>
            <person name="Ruckert C."/>
        </authorList>
    </citation>
    <scope>NUCLEOTIDE SEQUENCE [LARGE SCALE GENOMIC DNA]</scope>
    <source>
        <strain evidence="2 3">CGMCC 1.15358</strain>
    </source>
</reference>
<keyword evidence="3" id="KW-1185">Reference proteome</keyword>
<dbReference type="Proteomes" id="UP000598997">
    <property type="component" value="Unassembled WGS sequence"/>
</dbReference>
<organism evidence="2 3">
    <name type="scientific">Croceicoccus pelagius</name>
    <dbReference type="NCBI Taxonomy" id="1703341"/>
    <lineage>
        <taxon>Bacteria</taxon>
        <taxon>Pseudomonadati</taxon>
        <taxon>Pseudomonadota</taxon>
        <taxon>Alphaproteobacteria</taxon>
        <taxon>Sphingomonadales</taxon>
        <taxon>Erythrobacteraceae</taxon>
        <taxon>Croceicoccus</taxon>
    </lineage>
</organism>
<name>A0A916Y826_9SPHN</name>
<feature type="domain" description="DUF1565" evidence="1">
    <location>
        <begin position="88"/>
        <end position="129"/>
    </location>
</feature>
<gene>
    <name evidence="2" type="ORF">GCM10010989_04960</name>
</gene>
<dbReference type="Pfam" id="PF07602">
    <property type="entry name" value="DUF1565"/>
    <property type="match status" value="1"/>
</dbReference>
<evidence type="ECO:0000259" key="1">
    <source>
        <dbReference type="Pfam" id="PF07602"/>
    </source>
</evidence>
<dbReference type="EMBL" id="BMIO01000001">
    <property type="protein sequence ID" value="GGD33810.1"/>
    <property type="molecule type" value="Genomic_DNA"/>
</dbReference>
<dbReference type="OrthoDB" id="7431575at2"/>
<evidence type="ECO:0000313" key="2">
    <source>
        <dbReference type="EMBL" id="GGD33810.1"/>
    </source>
</evidence>